<feature type="compositionally biased region" description="Low complexity" evidence="5">
    <location>
        <begin position="784"/>
        <end position="796"/>
    </location>
</feature>
<dbReference type="GO" id="GO:0006357">
    <property type="term" value="P:regulation of transcription by RNA polymerase II"/>
    <property type="evidence" value="ECO:0007669"/>
    <property type="project" value="TreeGrafter"/>
</dbReference>
<feature type="compositionally biased region" description="Acidic residues" evidence="5">
    <location>
        <begin position="411"/>
        <end position="422"/>
    </location>
</feature>
<feature type="region of interest" description="Disordered" evidence="5">
    <location>
        <begin position="1151"/>
        <end position="1173"/>
    </location>
</feature>
<feature type="compositionally biased region" description="Polar residues" evidence="5">
    <location>
        <begin position="743"/>
        <end position="752"/>
    </location>
</feature>
<proteinExistence type="predicted"/>
<evidence type="ECO:0000256" key="1">
    <source>
        <dbReference type="ARBA" id="ARBA00022723"/>
    </source>
</evidence>
<dbReference type="Pfam" id="PF00628">
    <property type="entry name" value="PHD"/>
    <property type="match status" value="1"/>
</dbReference>
<feature type="region of interest" description="Disordered" evidence="5">
    <location>
        <begin position="356"/>
        <end position="884"/>
    </location>
</feature>
<feature type="compositionally biased region" description="Polar residues" evidence="5">
    <location>
        <begin position="822"/>
        <end position="835"/>
    </location>
</feature>
<evidence type="ECO:0000313" key="8">
    <source>
        <dbReference type="Proteomes" id="UP000813444"/>
    </source>
</evidence>
<evidence type="ECO:0000256" key="4">
    <source>
        <dbReference type="PROSITE-ProRule" id="PRU00146"/>
    </source>
</evidence>
<evidence type="ECO:0000256" key="2">
    <source>
        <dbReference type="ARBA" id="ARBA00022771"/>
    </source>
</evidence>
<dbReference type="PANTHER" id="PTHR47636:SF1">
    <property type="entry name" value="TRANSCRIPTIONAL REGULATORY PROTEIN RCO1"/>
    <property type="match status" value="1"/>
</dbReference>
<feature type="compositionally biased region" description="Basic residues" evidence="5">
    <location>
        <begin position="838"/>
        <end position="857"/>
    </location>
</feature>
<comment type="caution">
    <text evidence="7">The sequence shown here is derived from an EMBL/GenBank/DDBJ whole genome shotgun (WGS) entry which is preliminary data.</text>
</comment>
<feature type="compositionally biased region" description="Low complexity" evidence="5">
    <location>
        <begin position="92"/>
        <end position="103"/>
    </location>
</feature>
<feature type="region of interest" description="Disordered" evidence="5">
    <location>
        <begin position="79"/>
        <end position="289"/>
    </location>
</feature>
<dbReference type="InterPro" id="IPR019787">
    <property type="entry name" value="Znf_PHD-finger"/>
</dbReference>
<dbReference type="Gene3D" id="2.30.30.1150">
    <property type="match status" value="1"/>
</dbReference>
<dbReference type="PROSITE" id="PS50016">
    <property type="entry name" value="ZF_PHD_2"/>
    <property type="match status" value="1"/>
</dbReference>
<name>A0A8K0T4H3_9HYPO</name>
<keyword evidence="2 4" id="KW-0863">Zinc-finger</keyword>
<reference evidence="7" key="1">
    <citation type="journal article" date="2021" name="Nat. Commun.">
        <title>Genetic determinants of endophytism in the Arabidopsis root mycobiome.</title>
        <authorList>
            <person name="Mesny F."/>
            <person name="Miyauchi S."/>
            <person name="Thiergart T."/>
            <person name="Pickel B."/>
            <person name="Atanasova L."/>
            <person name="Karlsson M."/>
            <person name="Huettel B."/>
            <person name="Barry K.W."/>
            <person name="Haridas S."/>
            <person name="Chen C."/>
            <person name="Bauer D."/>
            <person name="Andreopoulos W."/>
            <person name="Pangilinan J."/>
            <person name="LaButti K."/>
            <person name="Riley R."/>
            <person name="Lipzen A."/>
            <person name="Clum A."/>
            <person name="Drula E."/>
            <person name="Henrissat B."/>
            <person name="Kohler A."/>
            <person name="Grigoriev I.V."/>
            <person name="Martin F.M."/>
            <person name="Hacquard S."/>
        </authorList>
    </citation>
    <scope>NUCLEOTIDE SEQUENCE</scope>
    <source>
        <strain evidence="7">MPI-CAGE-CH-0235</strain>
    </source>
</reference>
<dbReference type="SUPFAM" id="SSF57903">
    <property type="entry name" value="FYVE/PHD zinc finger"/>
    <property type="match status" value="2"/>
</dbReference>
<dbReference type="EMBL" id="JAGPNK010000001">
    <property type="protein sequence ID" value="KAH7329186.1"/>
    <property type="molecule type" value="Genomic_DNA"/>
</dbReference>
<feature type="domain" description="PHD-type" evidence="6">
    <location>
        <begin position="887"/>
        <end position="934"/>
    </location>
</feature>
<dbReference type="PANTHER" id="PTHR47636">
    <property type="entry name" value="TRANSCRIPTIONAL REGULATORY PROTEIN RCO1"/>
    <property type="match status" value="1"/>
</dbReference>
<keyword evidence="1" id="KW-0479">Metal-binding</keyword>
<feature type="compositionally biased region" description="Basic and acidic residues" evidence="5">
    <location>
        <begin position="137"/>
        <end position="167"/>
    </location>
</feature>
<feature type="region of interest" description="Disordered" evidence="5">
    <location>
        <begin position="1"/>
        <end position="43"/>
    </location>
</feature>
<evidence type="ECO:0000313" key="7">
    <source>
        <dbReference type="EMBL" id="KAH7329186.1"/>
    </source>
</evidence>
<dbReference type="SMART" id="SM00249">
    <property type="entry name" value="PHD"/>
    <property type="match status" value="2"/>
</dbReference>
<evidence type="ECO:0000256" key="5">
    <source>
        <dbReference type="SAM" id="MobiDB-lite"/>
    </source>
</evidence>
<dbReference type="InterPro" id="IPR001965">
    <property type="entry name" value="Znf_PHD"/>
</dbReference>
<feature type="compositionally biased region" description="Acidic residues" evidence="5">
    <location>
        <begin position="465"/>
        <end position="477"/>
    </location>
</feature>
<feature type="compositionally biased region" description="Polar residues" evidence="5">
    <location>
        <begin position="644"/>
        <end position="675"/>
    </location>
</feature>
<feature type="compositionally biased region" description="Low complexity" evidence="5">
    <location>
        <begin position="682"/>
        <end position="695"/>
    </location>
</feature>
<dbReference type="GO" id="GO:0032221">
    <property type="term" value="C:Rpd3S complex"/>
    <property type="evidence" value="ECO:0007669"/>
    <property type="project" value="TreeGrafter"/>
</dbReference>
<dbReference type="CDD" id="cd15535">
    <property type="entry name" value="PHD1_Rco1"/>
    <property type="match status" value="1"/>
</dbReference>
<dbReference type="InterPro" id="IPR011011">
    <property type="entry name" value="Znf_FYVE_PHD"/>
</dbReference>
<dbReference type="OrthoDB" id="5876363at2759"/>
<feature type="compositionally biased region" description="Basic residues" evidence="5">
    <location>
        <begin position="233"/>
        <end position="245"/>
    </location>
</feature>
<dbReference type="Gene3D" id="3.30.40.10">
    <property type="entry name" value="Zinc/RING finger domain, C3HC4 (zinc finger)"/>
    <property type="match status" value="1"/>
</dbReference>
<feature type="compositionally biased region" description="Basic and acidic residues" evidence="5">
    <location>
        <begin position="356"/>
        <end position="378"/>
    </location>
</feature>
<feature type="compositionally biased region" description="Low complexity" evidence="5">
    <location>
        <begin position="30"/>
        <end position="43"/>
    </location>
</feature>
<feature type="compositionally biased region" description="Low complexity" evidence="5">
    <location>
        <begin position="546"/>
        <end position="561"/>
    </location>
</feature>
<evidence type="ECO:0000259" key="6">
    <source>
        <dbReference type="PROSITE" id="PS50016"/>
    </source>
</evidence>
<feature type="region of interest" description="Disordered" evidence="5">
    <location>
        <begin position="1270"/>
        <end position="1290"/>
    </location>
</feature>
<dbReference type="PROSITE" id="PS01359">
    <property type="entry name" value="ZF_PHD_1"/>
    <property type="match status" value="1"/>
</dbReference>
<dbReference type="InterPro" id="IPR013083">
    <property type="entry name" value="Znf_RING/FYVE/PHD"/>
</dbReference>
<gene>
    <name evidence="7" type="ORF">B0I35DRAFT_38276</name>
</gene>
<feature type="compositionally biased region" description="Gly residues" evidence="5">
    <location>
        <begin position="582"/>
        <end position="595"/>
    </location>
</feature>
<feature type="compositionally biased region" description="Low complexity" evidence="5">
    <location>
        <begin position="246"/>
        <end position="281"/>
    </location>
</feature>
<dbReference type="CDD" id="cd15534">
    <property type="entry name" value="PHD2_PHF12_Rco1"/>
    <property type="match status" value="1"/>
</dbReference>
<dbReference type="Proteomes" id="UP000813444">
    <property type="component" value="Unassembled WGS sequence"/>
</dbReference>
<feature type="compositionally biased region" description="Basic and acidic residues" evidence="5">
    <location>
        <begin position="755"/>
        <end position="774"/>
    </location>
</feature>
<keyword evidence="8" id="KW-1185">Reference proteome</keyword>
<dbReference type="InterPro" id="IPR019786">
    <property type="entry name" value="Zinc_finger_PHD-type_CS"/>
</dbReference>
<accession>A0A8K0T4H3</accession>
<keyword evidence="3" id="KW-0862">Zinc</keyword>
<feature type="compositionally biased region" description="Polar residues" evidence="5">
    <location>
        <begin position="531"/>
        <end position="544"/>
    </location>
</feature>
<feature type="compositionally biased region" description="Low complexity" evidence="5">
    <location>
        <begin position="493"/>
        <end position="504"/>
    </location>
</feature>
<dbReference type="GO" id="GO:0008270">
    <property type="term" value="F:zinc ion binding"/>
    <property type="evidence" value="ECO:0007669"/>
    <property type="project" value="UniProtKB-KW"/>
</dbReference>
<organism evidence="7 8">
    <name type="scientific">Stachybotrys elegans</name>
    <dbReference type="NCBI Taxonomy" id="80388"/>
    <lineage>
        <taxon>Eukaryota</taxon>
        <taxon>Fungi</taxon>
        <taxon>Dikarya</taxon>
        <taxon>Ascomycota</taxon>
        <taxon>Pezizomycotina</taxon>
        <taxon>Sordariomycetes</taxon>
        <taxon>Hypocreomycetidae</taxon>
        <taxon>Hypocreales</taxon>
        <taxon>Stachybotryaceae</taxon>
        <taxon>Stachybotrys</taxon>
    </lineage>
</organism>
<feature type="compositionally biased region" description="Polar residues" evidence="5">
    <location>
        <begin position="1"/>
        <end position="18"/>
    </location>
</feature>
<protein>
    <recommendedName>
        <fullName evidence="6">PHD-type domain-containing protein</fullName>
    </recommendedName>
</protein>
<feature type="compositionally biased region" description="Low complexity" evidence="5">
    <location>
        <begin position="596"/>
        <end position="606"/>
    </location>
</feature>
<dbReference type="InterPro" id="IPR052819">
    <property type="entry name" value="Chromatin_regulatory_protein"/>
</dbReference>
<evidence type="ECO:0000256" key="3">
    <source>
        <dbReference type="ARBA" id="ARBA00022833"/>
    </source>
</evidence>
<sequence length="1328" mass="141027">MISSNTRATRSRFSSPANPRNAGLNGSGGSADASKSAGAASDGKTFLQRWLEPGIQSKTSFEEDGLMRYGVVENMAPLGTLPKAKKPGNEASSTNITTGTSTGVRRIILRPSGAGLKAKSTEDKAEEADAETNEPPPKAEEDHGSEREHEHQHQHEEERPAQEEKETPSLPRKKRKSCPAEISMPSPPLRRTQRKISLTTAAIRDAEDADAEYNPKDEGPRRRQSGRISIATKKARQSMSGRRRSSASSTKPAAAMLAGGAAAEMATSASASTSTSAPAKAVPRFEQEEHEWIGKVVESAVDEALRHYRYPTAWALRTLYDEKSDDADFVAMLEDVFNQTASADTMREFCRQIEAKKREGKRDNEGYHYFEPPSDKARSTPRKPKAAPYGKLITSKHAGSRARANSTTENVVDEDEDEDEEEMRPAKKPKTSHGGQTPRRGIFATVTPSSRRSGGAKKGNRVVDDNDEDEDEDEDDGVGGAAAAAGGGGGAVNAGTGVSGSARTPSRRRPRRISGSTDSTLSPAMSLPSPVESSPNSIAQQSPSVRGRAAAAKGAAGTNGRSRQQREANGGSGAAGAATGTAGAGAGGGGGGGSSSKGAKTQTQAKTKIRAKSKTQTQTQPPPPSSDGPSLGPITTRGKAKQALPSTSGSNSPTIPGHTLTSTTIANHSSASSGYTLPPPAASSSSLSSKPPYASMPGRLAVLESSPNPPPKSAKSSKDSAVKAPMLDEDSEAAWSRRREAQKVTNGFTALESSVRGRDPDSPRGFDPERDVTPVKKTRKTRPSTVASIATRATRSASKRPADDGESTIASPIALSPPLPDGSSTVGSRAVTPTNLRPAKRPRTGLRVKSSPIKRKGGTAAGVPRSVGEGNSSAINGTPKDQPADNDEYCSACGNNGDVVCCDGCPRSFHFECVDMIQSESLPDEWYCNECLVKKFPSRVPIHKGVFGSALNNLEKTIPRAFSLPKKLQNRFEGVKAGADGDYEDVATGKAARKKSGYEEVPDFYKQREDGQAVLCHDCQKPATDIRSIIPCSVCTLYWHIDCLDPPLAVPPVLKTWRCPAHVDDVLIGAPSLAPAHRFRKLKGAQPITPAISRGLKNNGHIEIDWTDVPEETNDSGWPDTQSFGRTYKVPPKTVILDVIEQLRSKGAGYGARRNEPKVVPYPPPPTTLSYGADPIRGADFARNVDEMQLSLNLVSLQQSRSEGIDQLRDALLENVDPGVLSLMAKANATNLATGILTDSDRLGLRVMLLQMDAMSSRIRFLLGDEQKAPTSPDMIIQGTTPISEPAGDAEGLEKVEPMVLPPATEPTPPSTIDQAEVDIAESSMDLD</sequence>